<dbReference type="Pfam" id="PF09783">
    <property type="entry name" value="Vac_ImportDeg"/>
    <property type="match status" value="1"/>
</dbReference>
<dbReference type="GO" id="GO:0007039">
    <property type="term" value="P:protein catabolic process in the vacuole"/>
    <property type="evidence" value="ECO:0007669"/>
    <property type="project" value="TreeGrafter"/>
</dbReference>
<dbReference type="AlphaFoldDB" id="A0A1Y2GGA4"/>
<dbReference type="GO" id="GO:0006623">
    <property type="term" value="P:protein targeting to vacuole"/>
    <property type="evidence" value="ECO:0007669"/>
    <property type="project" value="TreeGrafter"/>
</dbReference>
<evidence type="ECO:0000313" key="2">
    <source>
        <dbReference type="EMBL" id="ORZ09033.1"/>
    </source>
</evidence>
<evidence type="ECO:0000313" key="3">
    <source>
        <dbReference type="Proteomes" id="UP000193648"/>
    </source>
</evidence>
<protein>
    <submittedName>
        <fullName evidence="2">Vacuolar import and degradation protein-domain-containing protein</fullName>
    </submittedName>
</protein>
<name>A0A1Y2GGA4_9FUNG</name>
<evidence type="ECO:0000256" key="1">
    <source>
        <dbReference type="ARBA" id="ARBA00061469"/>
    </source>
</evidence>
<dbReference type="InterPro" id="IPR018618">
    <property type="entry name" value="GID4/10-like"/>
</dbReference>
<dbReference type="EMBL" id="MCFF01000035">
    <property type="protein sequence ID" value="ORZ09033.1"/>
    <property type="molecule type" value="Genomic_DNA"/>
</dbReference>
<organism evidence="2 3">
    <name type="scientific">Lobosporangium transversale</name>
    <dbReference type="NCBI Taxonomy" id="64571"/>
    <lineage>
        <taxon>Eukaryota</taxon>
        <taxon>Fungi</taxon>
        <taxon>Fungi incertae sedis</taxon>
        <taxon>Mucoromycota</taxon>
        <taxon>Mortierellomycotina</taxon>
        <taxon>Mortierellomycetes</taxon>
        <taxon>Mortierellales</taxon>
        <taxon>Mortierellaceae</taxon>
        <taxon>Lobosporangium</taxon>
    </lineage>
</organism>
<gene>
    <name evidence="2" type="ORF">BCR41DRAFT_358767</name>
</gene>
<dbReference type="FunCoup" id="A0A1Y2GGA4">
    <property type="interactions" value="268"/>
</dbReference>
<dbReference type="GO" id="GO:0034657">
    <property type="term" value="C:GID complex"/>
    <property type="evidence" value="ECO:0007669"/>
    <property type="project" value="TreeGrafter"/>
</dbReference>
<dbReference type="RefSeq" id="XP_021878660.1">
    <property type="nucleotide sequence ID" value="XM_022025106.1"/>
</dbReference>
<dbReference type="GO" id="GO:0005773">
    <property type="term" value="C:vacuole"/>
    <property type="evidence" value="ECO:0007669"/>
    <property type="project" value="GOC"/>
</dbReference>
<dbReference type="PANTHER" id="PTHR14534">
    <property type="entry name" value="VACUOLAR IMPORT AND DEGRADATION PROTEIN 24"/>
    <property type="match status" value="1"/>
</dbReference>
<dbReference type="GeneID" id="33566950"/>
<sequence length="299" mass="33560">MPVFAQICSANPVADQTAVLAACTCGDELCMDTDDVIGKDNNASFIHPDGVCHLPTCALYASAFSSLNGKNALSQLKQQQTQLKLVGGLALLRKPPVSTIPRRHDPFAPVRLQPSRSCHLYPGSQFKGEQISGSSNYVVMVDIKDVNLRGSSLCGYLHINGLTKEYPKLTTFFDAEIVGPDYSFVTEKWDATVSTDKEHWNKFSPFAPMIDTFGDKEIKYDFHNKDVIFMRWKEHFLVPDHRVQGISGASFAGFYYICYNKITGEIDGYYFHRSSEKFQRLMLKHVADRPSSLGSFEFR</sequence>
<proteinExistence type="inferred from homology"/>
<dbReference type="Proteomes" id="UP000193648">
    <property type="component" value="Unassembled WGS sequence"/>
</dbReference>
<dbReference type="OrthoDB" id="62at2759"/>
<comment type="similarity">
    <text evidence="1">Belongs to the GID4/VID24 family.</text>
</comment>
<dbReference type="GO" id="GO:0043161">
    <property type="term" value="P:proteasome-mediated ubiquitin-dependent protein catabolic process"/>
    <property type="evidence" value="ECO:0007669"/>
    <property type="project" value="TreeGrafter"/>
</dbReference>
<accession>A0A1Y2GGA4</accession>
<dbReference type="InParanoid" id="A0A1Y2GGA4"/>
<dbReference type="GO" id="GO:0045721">
    <property type="term" value="P:negative regulation of gluconeogenesis"/>
    <property type="evidence" value="ECO:0007669"/>
    <property type="project" value="TreeGrafter"/>
</dbReference>
<keyword evidence="3" id="KW-1185">Reference proteome</keyword>
<comment type="caution">
    <text evidence="2">The sequence shown here is derived from an EMBL/GenBank/DDBJ whole genome shotgun (WGS) entry which is preliminary data.</text>
</comment>
<dbReference type="STRING" id="64571.A0A1Y2GGA4"/>
<dbReference type="PANTHER" id="PTHR14534:SF3">
    <property type="entry name" value="GID COMPLEX SUBUNIT 4 HOMOLOG"/>
    <property type="match status" value="1"/>
</dbReference>
<reference evidence="2 3" key="1">
    <citation type="submission" date="2016-07" db="EMBL/GenBank/DDBJ databases">
        <title>Pervasive Adenine N6-methylation of Active Genes in Fungi.</title>
        <authorList>
            <consortium name="DOE Joint Genome Institute"/>
            <person name="Mondo S.J."/>
            <person name="Dannebaum R.O."/>
            <person name="Kuo R.C."/>
            <person name="Labutti K."/>
            <person name="Haridas S."/>
            <person name="Kuo A."/>
            <person name="Salamov A."/>
            <person name="Ahrendt S.R."/>
            <person name="Lipzen A."/>
            <person name="Sullivan W."/>
            <person name="Andreopoulos W.B."/>
            <person name="Clum A."/>
            <person name="Lindquist E."/>
            <person name="Daum C."/>
            <person name="Ramamoorthy G.K."/>
            <person name="Gryganskyi A."/>
            <person name="Culley D."/>
            <person name="Magnuson J.K."/>
            <person name="James T.Y."/>
            <person name="O'Malley M.A."/>
            <person name="Stajich J.E."/>
            <person name="Spatafora J.W."/>
            <person name="Visel A."/>
            <person name="Grigoriev I.V."/>
        </authorList>
    </citation>
    <scope>NUCLEOTIDE SEQUENCE [LARGE SCALE GENOMIC DNA]</scope>
    <source>
        <strain evidence="2 3">NRRL 3116</strain>
    </source>
</reference>